<dbReference type="AlphaFoldDB" id="B7P6Z4"/>
<dbReference type="EMBL" id="DS648879">
    <property type="protein sequence ID" value="EEC02366.1"/>
    <property type="molecule type" value="Genomic_DNA"/>
</dbReference>
<dbReference type="EnsemblMetazoa" id="ISCW000481-RA">
    <property type="protein sequence ID" value="ISCW000481-PA"/>
    <property type="gene ID" value="ISCW000481"/>
</dbReference>
<dbReference type="PaxDb" id="6945-B7P6Z4"/>
<dbReference type="Proteomes" id="UP000001555">
    <property type="component" value="Unassembled WGS sequence"/>
</dbReference>
<keyword evidence="4" id="KW-1185">Reference proteome</keyword>
<dbReference type="EMBL" id="ABJB011126231">
    <property type="status" value="NOT_ANNOTATED_CDS"/>
    <property type="molecule type" value="Genomic_DNA"/>
</dbReference>
<evidence type="ECO:0000313" key="2">
    <source>
        <dbReference type="EMBL" id="EEC02366.1"/>
    </source>
</evidence>
<dbReference type="HOGENOM" id="CLU_1215939_0_0_1"/>
<dbReference type="VEuPathDB" id="VectorBase:ISCW000481"/>
<feature type="compositionally biased region" description="Pro residues" evidence="1">
    <location>
        <begin position="176"/>
        <end position="187"/>
    </location>
</feature>
<evidence type="ECO:0000313" key="4">
    <source>
        <dbReference type="Proteomes" id="UP000001555"/>
    </source>
</evidence>
<reference evidence="3" key="2">
    <citation type="submission" date="2020-05" db="UniProtKB">
        <authorList>
            <consortium name="EnsemblMetazoa"/>
        </authorList>
    </citation>
    <scope>IDENTIFICATION</scope>
    <source>
        <strain evidence="3">wikel</strain>
    </source>
</reference>
<evidence type="ECO:0000313" key="3">
    <source>
        <dbReference type="EnsemblMetazoa" id="ISCW000481-PA"/>
    </source>
</evidence>
<feature type="region of interest" description="Disordered" evidence="1">
    <location>
        <begin position="114"/>
        <end position="160"/>
    </location>
</feature>
<name>B7P6Z4_IXOSC</name>
<gene>
    <name evidence="2" type="ORF">IscW_ISCW000481</name>
</gene>
<proteinExistence type="predicted"/>
<evidence type="ECO:0000256" key="1">
    <source>
        <dbReference type="SAM" id="MobiDB-lite"/>
    </source>
</evidence>
<feature type="region of interest" description="Disordered" evidence="1">
    <location>
        <begin position="169"/>
        <end position="188"/>
    </location>
</feature>
<feature type="compositionally biased region" description="Low complexity" evidence="1">
    <location>
        <begin position="143"/>
        <end position="160"/>
    </location>
</feature>
<dbReference type="InParanoid" id="B7P6Z4"/>
<reference evidence="2 4" key="1">
    <citation type="submission" date="2008-03" db="EMBL/GenBank/DDBJ databases">
        <title>Annotation of Ixodes scapularis.</title>
        <authorList>
            <consortium name="Ixodes scapularis Genome Project Consortium"/>
            <person name="Caler E."/>
            <person name="Hannick L.I."/>
            <person name="Bidwell S."/>
            <person name="Joardar V."/>
            <person name="Thiagarajan M."/>
            <person name="Amedeo P."/>
            <person name="Galinsky K.J."/>
            <person name="Schobel S."/>
            <person name="Inman J."/>
            <person name="Hostetler J."/>
            <person name="Miller J."/>
            <person name="Hammond M."/>
            <person name="Megy K."/>
            <person name="Lawson D."/>
            <person name="Kodira C."/>
            <person name="Sutton G."/>
            <person name="Meyer J."/>
            <person name="Hill C.A."/>
            <person name="Birren B."/>
            <person name="Nene V."/>
            <person name="Collins F."/>
            <person name="Alarcon-Chaidez F."/>
            <person name="Wikel S."/>
            <person name="Strausberg R."/>
        </authorList>
    </citation>
    <scope>NUCLEOTIDE SEQUENCE [LARGE SCALE GENOMIC DNA]</scope>
    <source>
        <strain evidence="4">Wikel</strain>
        <strain evidence="2">Wikel colony</strain>
    </source>
</reference>
<dbReference type="VEuPathDB" id="VectorBase:ISCI000481"/>
<accession>B7P6Z4</accession>
<organism>
    <name type="scientific">Ixodes scapularis</name>
    <name type="common">Black-legged tick</name>
    <name type="synonym">Deer tick</name>
    <dbReference type="NCBI Taxonomy" id="6945"/>
    <lineage>
        <taxon>Eukaryota</taxon>
        <taxon>Metazoa</taxon>
        <taxon>Ecdysozoa</taxon>
        <taxon>Arthropoda</taxon>
        <taxon>Chelicerata</taxon>
        <taxon>Arachnida</taxon>
        <taxon>Acari</taxon>
        <taxon>Parasitiformes</taxon>
        <taxon>Ixodida</taxon>
        <taxon>Ixodoidea</taxon>
        <taxon>Ixodidae</taxon>
        <taxon>Ixodinae</taxon>
        <taxon>Ixodes</taxon>
    </lineage>
</organism>
<sequence>MKLVPVLWALGVLFVSADAMLLTMLLRRSSLGSMLPKPVIKVYRDLDSGPGHRSGFKVGIDATFGGNNYKEKHHHDEYEDGALASKHHQHQHDDYKLQQGDYDLHRYQKSPSITFEIRAPDEPRHPQPTYQHSDHYRPRFKTAYGGAPSGNASSGESSYSLRNIIKRRRKTTRRTTPPPPPPPPPPQVLVLPSYRKELMVPDYKFGPYKGHSLMGFTYDAEDVLFAKS</sequence>
<protein>
    <submittedName>
        <fullName evidence="2 3">Uncharacterized protein</fullName>
    </submittedName>
</protein>